<name>A0A7R9BGE8_9CRUS</name>
<dbReference type="OrthoDB" id="71437at2759"/>
<evidence type="ECO:0000256" key="2">
    <source>
        <dbReference type="ARBA" id="ARBA00022490"/>
    </source>
</evidence>
<evidence type="ECO:0000256" key="7">
    <source>
        <dbReference type="ARBA" id="ARBA00042222"/>
    </source>
</evidence>
<dbReference type="GO" id="GO:0000398">
    <property type="term" value="P:mRNA splicing, via spliceosome"/>
    <property type="evidence" value="ECO:0007669"/>
    <property type="project" value="TreeGrafter"/>
</dbReference>
<feature type="repeat" description="WD" evidence="8">
    <location>
        <begin position="18"/>
        <end position="59"/>
    </location>
</feature>
<reference evidence="9" key="1">
    <citation type="submission" date="2020-11" db="EMBL/GenBank/DDBJ databases">
        <authorList>
            <person name="Tran Van P."/>
        </authorList>
    </citation>
    <scope>NUCLEOTIDE SEQUENCE</scope>
</reference>
<evidence type="ECO:0000313" key="9">
    <source>
        <dbReference type="EMBL" id="CAD7273987.1"/>
    </source>
</evidence>
<evidence type="ECO:0000256" key="1">
    <source>
        <dbReference type="ARBA" id="ARBA00004496"/>
    </source>
</evidence>
<dbReference type="AlphaFoldDB" id="A0A7R9BGE8"/>
<gene>
    <name evidence="9" type="ORF">NMOB1V02_LOCUS1847</name>
</gene>
<dbReference type="InterPro" id="IPR019775">
    <property type="entry name" value="WD40_repeat_CS"/>
</dbReference>
<dbReference type="PANTHER" id="PTHR22842">
    <property type="entry name" value="WD40 REPEAT PROTEIN"/>
    <property type="match status" value="1"/>
</dbReference>
<evidence type="ECO:0000256" key="6">
    <source>
        <dbReference type="ARBA" id="ARBA00040453"/>
    </source>
</evidence>
<evidence type="ECO:0000256" key="8">
    <source>
        <dbReference type="PROSITE-ProRule" id="PRU00221"/>
    </source>
</evidence>
<dbReference type="InterPro" id="IPR015943">
    <property type="entry name" value="WD40/YVTN_repeat-like_dom_sf"/>
</dbReference>
<comment type="subcellular location">
    <subcellularLocation>
        <location evidence="1">Cytoplasm</location>
    </subcellularLocation>
</comment>
<dbReference type="Proteomes" id="UP000678499">
    <property type="component" value="Unassembled WGS sequence"/>
</dbReference>
<accession>A0A7R9BGE8</accession>
<dbReference type="InterPro" id="IPR051980">
    <property type="entry name" value="WD_repeat_MORG1"/>
</dbReference>
<evidence type="ECO:0000256" key="3">
    <source>
        <dbReference type="ARBA" id="ARBA00022574"/>
    </source>
</evidence>
<keyword evidence="4" id="KW-0677">Repeat</keyword>
<keyword evidence="3 8" id="KW-0853">WD repeat</keyword>
<keyword evidence="10" id="KW-1185">Reference proteome</keyword>
<dbReference type="PROSITE" id="PS00678">
    <property type="entry name" value="WD_REPEATS_1"/>
    <property type="match status" value="1"/>
</dbReference>
<protein>
    <recommendedName>
        <fullName evidence="6">WD repeat domain-containing protein 83</fullName>
    </recommendedName>
    <alternativeName>
        <fullName evidence="7">Mitogen-activated protein kinase organizer 1</fullName>
    </alternativeName>
</protein>
<sequence>MPTESESEEFKVECKHTLNCKNGAFRSVAWNVDGNYCLTSASDKSVMLWNPHKGKLLQSYVGHGSEALVARSSGDNGSIASGGADRTVILWDVATAAPLKRWREHAGKINGVCFNELSSVVISASADATGAAWDTRSKSKSAIITFGKFGDSATSAVVDEAEVLFGCLDGKVWRFDLRNGKQITDTIGAPVVDAEFSSDSQCVLVSTMDNCIRLFDKVDGKLLAEYVGHVAKDFHVRAMTNFDDSLIVGGSENGKLLFWRTVSSNVVLTLDHPEVSLVNGCAHPKENKFLSIARNVLRLWGSPEDDPDSEENIE</sequence>
<dbReference type="PROSITE" id="PS50082">
    <property type="entry name" value="WD_REPEATS_2"/>
    <property type="match status" value="3"/>
</dbReference>
<evidence type="ECO:0000256" key="4">
    <source>
        <dbReference type="ARBA" id="ARBA00022737"/>
    </source>
</evidence>
<dbReference type="InterPro" id="IPR001680">
    <property type="entry name" value="WD40_rpt"/>
</dbReference>
<dbReference type="EMBL" id="OA882230">
    <property type="protein sequence ID" value="CAD7273987.1"/>
    <property type="molecule type" value="Genomic_DNA"/>
</dbReference>
<dbReference type="InterPro" id="IPR036322">
    <property type="entry name" value="WD40_repeat_dom_sf"/>
</dbReference>
<dbReference type="Pfam" id="PF00400">
    <property type="entry name" value="WD40"/>
    <property type="match status" value="4"/>
</dbReference>
<evidence type="ECO:0000256" key="5">
    <source>
        <dbReference type="ARBA" id="ARBA00038145"/>
    </source>
</evidence>
<evidence type="ECO:0000313" key="10">
    <source>
        <dbReference type="Proteomes" id="UP000678499"/>
    </source>
</evidence>
<dbReference type="SUPFAM" id="SSF50978">
    <property type="entry name" value="WD40 repeat-like"/>
    <property type="match status" value="1"/>
</dbReference>
<dbReference type="GO" id="GO:0071013">
    <property type="term" value="C:catalytic step 2 spliceosome"/>
    <property type="evidence" value="ECO:0007669"/>
    <property type="project" value="TreeGrafter"/>
</dbReference>
<keyword evidence="2" id="KW-0963">Cytoplasm</keyword>
<comment type="similarity">
    <text evidence="5">Belongs to the WD repeat MORG1 family.</text>
</comment>
<dbReference type="Gene3D" id="2.130.10.10">
    <property type="entry name" value="YVTN repeat-like/Quinoprotein amine dehydrogenase"/>
    <property type="match status" value="1"/>
</dbReference>
<dbReference type="EMBL" id="CAJPEX010000193">
    <property type="protein sequence ID" value="CAG0914139.1"/>
    <property type="molecule type" value="Genomic_DNA"/>
</dbReference>
<feature type="repeat" description="WD" evidence="8">
    <location>
        <begin position="102"/>
        <end position="143"/>
    </location>
</feature>
<dbReference type="GO" id="GO:0005737">
    <property type="term" value="C:cytoplasm"/>
    <property type="evidence" value="ECO:0007669"/>
    <property type="project" value="UniProtKB-SubCell"/>
</dbReference>
<dbReference type="SMART" id="SM00320">
    <property type="entry name" value="WD40"/>
    <property type="match status" value="5"/>
</dbReference>
<dbReference type="PANTHER" id="PTHR22842:SF3">
    <property type="entry name" value="WD REPEAT DOMAIN-CONTAINING PROTEIN 83"/>
    <property type="match status" value="1"/>
</dbReference>
<feature type="repeat" description="WD" evidence="8">
    <location>
        <begin position="60"/>
        <end position="101"/>
    </location>
</feature>
<proteinExistence type="inferred from homology"/>
<organism evidence="9">
    <name type="scientific">Notodromas monacha</name>
    <dbReference type="NCBI Taxonomy" id="399045"/>
    <lineage>
        <taxon>Eukaryota</taxon>
        <taxon>Metazoa</taxon>
        <taxon>Ecdysozoa</taxon>
        <taxon>Arthropoda</taxon>
        <taxon>Crustacea</taxon>
        <taxon>Oligostraca</taxon>
        <taxon>Ostracoda</taxon>
        <taxon>Podocopa</taxon>
        <taxon>Podocopida</taxon>
        <taxon>Cypridocopina</taxon>
        <taxon>Cypridoidea</taxon>
        <taxon>Cyprididae</taxon>
        <taxon>Notodromas</taxon>
    </lineage>
</organism>